<dbReference type="SUPFAM" id="SSF53474">
    <property type="entry name" value="alpha/beta-Hydrolases"/>
    <property type="match status" value="1"/>
</dbReference>
<organism evidence="1 2">
    <name type="scientific">Nocardia abscessus</name>
    <dbReference type="NCBI Taxonomy" id="120957"/>
    <lineage>
        <taxon>Bacteria</taxon>
        <taxon>Bacillati</taxon>
        <taxon>Actinomycetota</taxon>
        <taxon>Actinomycetes</taxon>
        <taxon>Mycobacteriales</taxon>
        <taxon>Nocardiaceae</taxon>
        <taxon>Nocardia</taxon>
    </lineage>
</organism>
<dbReference type="Proteomes" id="UP000807309">
    <property type="component" value="Unassembled WGS sequence"/>
</dbReference>
<gene>
    <name evidence="1" type="ORF">IU470_14025</name>
</gene>
<dbReference type="EMBL" id="JADLRE010000009">
    <property type="protein sequence ID" value="MBF6226212.1"/>
    <property type="molecule type" value="Genomic_DNA"/>
</dbReference>
<keyword evidence="2" id="KW-1185">Reference proteome</keyword>
<dbReference type="InterPro" id="IPR029058">
    <property type="entry name" value="AB_hydrolase_fold"/>
</dbReference>
<accession>A0ABS0C757</accession>
<evidence type="ECO:0000313" key="1">
    <source>
        <dbReference type="EMBL" id="MBF6226212.1"/>
    </source>
</evidence>
<dbReference type="RefSeq" id="WP_195033360.1">
    <property type="nucleotide sequence ID" value="NZ_JADLRE010000009.1"/>
</dbReference>
<protein>
    <submittedName>
        <fullName evidence="1">Uncharacterized protein</fullName>
    </submittedName>
</protein>
<name>A0ABS0C757_9NOCA</name>
<reference evidence="1 2" key="1">
    <citation type="submission" date="2020-10" db="EMBL/GenBank/DDBJ databases">
        <title>Identification of Nocardia species via Next-generation sequencing and recognition of intraspecies genetic diversity.</title>
        <authorList>
            <person name="Li P."/>
            <person name="Li P."/>
            <person name="Lu B."/>
        </authorList>
    </citation>
    <scope>NUCLEOTIDE SEQUENCE [LARGE SCALE GENOMIC DNA]</scope>
    <source>
        <strain evidence="1 2">N-11</strain>
    </source>
</reference>
<proteinExistence type="predicted"/>
<sequence length="257" mass="29517">MRESTEDHAGDSLQIHEIAARTAEGYELRLLLRRPTEILNPYLHIFVHGQAKREKYTPPVFYRRGSSRNLGAVCMFLCDPILLYSTHCSIGWHLLGDNKFWPFIGELIGSVLQNADLRGVVWHGSSAGAYAAIRNTLRWPGPSLAIAVAPQNDPTKFYYWPEFLPYSQLAHTARAERLDRLLDHHPLAGESRIHVMVNNKDTYHLLEHVRPLLAHADASPNITVRMIHNDMGHERIGEIDYWSNYNLAERRWLARQP</sequence>
<comment type="caution">
    <text evidence="1">The sequence shown here is derived from an EMBL/GenBank/DDBJ whole genome shotgun (WGS) entry which is preliminary data.</text>
</comment>
<evidence type="ECO:0000313" key="2">
    <source>
        <dbReference type="Proteomes" id="UP000807309"/>
    </source>
</evidence>